<dbReference type="InterPro" id="IPR036691">
    <property type="entry name" value="Endo/exonu/phosph_ase_sf"/>
</dbReference>
<feature type="transmembrane region" description="Helical" evidence="9">
    <location>
        <begin position="42"/>
        <end position="61"/>
    </location>
</feature>
<dbReference type="RefSeq" id="WP_090068780.1">
    <property type="nucleotide sequence ID" value="NZ_FOVR01000001.1"/>
</dbReference>
<gene>
    <name evidence="11" type="ORF">SAMN04488056_101667</name>
</gene>
<dbReference type="GO" id="GO:0006281">
    <property type="term" value="P:DNA repair"/>
    <property type="evidence" value="ECO:0007669"/>
    <property type="project" value="UniProtKB-KW"/>
</dbReference>
<feature type="domain" description="Endonuclease/exonuclease/phosphatase" evidence="10">
    <location>
        <begin position="115"/>
        <end position="330"/>
    </location>
</feature>
<evidence type="ECO:0000256" key="8">
    <source>
        <dbReference type="ARBA" id="ARBA00023204"/>
    </source>
</evidence>
<keyword evidence="11" id="KW-0269">Exonuclease</keyword>
<dbReference type="OrthoDB" id="3808618at2"/>
<evidence type="ECO:0000256" key="4">
    <source>
        <dbReference type="ARBA" id="ARBA00022723"/>
    </source>
</evidence>
<keyword evidence="9" id="KW-1133">Transmembrane helix</keyword>
<sequence>MPRRIRLILDICIFAGLATGAIISSLALLGAFVPILDVINHFQLVIMTLGLIALAMSFVWPSTLLALKRFGRWLVLFILCCSAIILLPEYFHRQSFFQADAALSESRSVTPLKLMSFNIYMGTRDKQALADTILSANPDVAALQEYAPKRFRNQPDLKKAYPFQARCQSWRICTLAIYSKHKLTDIKSYNIGTQAQRNPMHGKLLAATVHPAGARAFRLYSVHLAWPLPLAEKQGQLATLSRIIDEERKQWTLQVIAGDFNSTGWAFRVDAFAEQAGLERRDHFVPTFPSPNSVIKHLRLPAFLSLDHILTSATIESTSVERFSAPIGDHWPIMTTLYMPH</sequence>
<dbReference type="EMBL" id="FOVR01000001">
    <property type="protein sequence ID" value="SFN67929.1"/>
    <property type="molecule type" value="Genomic_DNA"/>
</dbReference>
<keyword evidence="9" id="KW-0472">Membrane</keyword>
<protein>
    <submittedName>
        <fullName evidence="11">Uncharacterized conserved protein YafD, endonuclease/exonuclease/phosphatase (EEP) superfamily</fullName>
    </submittedName>
</protein>
<organism evidence="11 12">
    <name type="scientific">Cohaesibacter marisflavi</name>
    <dbReference type="NCBI Taxonomy" id="655353"/>
    <lineage>
        <taxon>Bacteria</taxon>
        <taxon>Pseudomonadati</taxon>
        <taxon>Pseudomonadota</taxon>
        <taxon>Alphaproteobacteria</taxon>
        <taxon>Hyphomicrobiales</taxon>
        <taxon>Cohaesibacteraceae</taxon>
    </lineage>
</organism>
<dbReference type="PANTHER" id="PTHR15822:SF4">
    <property type="entry name" value="TYROSYL-DNA PHOSPHODIESTERASE 2"/>
    <property type="match status" value="1"/>
</dbReference>
<feature type="transmembrane region" description="Helical" evidence="9">
    <location>
        <begin position="7"/>
        <end position="36"/>
    </location>
</feature>
<evidence type="ECO:0000313" key="11">
    <source>
        <dbReference type="EMBL" id="SFN67929.1"/>
    </source>
</evidence>
<keyword evidence="6" id="KW-0378">Hydrolase</keyword>
<dbReference type="GO" id="GO:0046872">
    <property type="term" value="F:metal ion binding"/>
    <property type="evidence" value="ECO:0007669"/>
    <property type="project" value="UniProtKB-KW"/>
</dbReference>
<dbReference type="Proteomes" id="UP000199236">
    <property type="component" value="Unassembled WGS sequence"/>
</dbReference>
<dbReference type="GO" id="GO:0004519">
    <property type="term" value="F:endonuclease activity"/>
    <property type="evidence" value="ECO:0007669"/>
    <property type="project" value="UniProtKB-KW"/>
</dbReference>
<keyword evidence="8" id="KW-0234">DNA repair</keyword>
<dbReference type="AlphaFoldDB" id="A0A1I5B0B9"/>
<dbReference type="InterPro" id="IPR051547">
    <property type="entry name" value="TDP2-like"/>
</dbReference>
<evidence type="ECO:0000256" key="5">
    <source>
        <dbReference type="ARBA" id="ARBA00022763"/>
    </source>
</evidence>
<comment type="cofactor">
    <cofactor evidence="1">
        <name>Mn(2+)</name>
        <dbReference type="ChEBI" id="CHEBI:29035"/>
    </cofactor>
</comment>
<keyword evidence="5" id="KW-0227">DNA damage</keyword>
<dbReference type="Gene3D" id="3.60.10.10">
    <property type="entry name" value="Endonuclease/exonuclease/phosphatase"/>
    <property type="match status" value="1"/>
</dbReference>
<feature type="transmembrane region" description="Helical" evidence="9">
    <location>
        <begin position="73"/>
        <end position="91"/>
    </location>
</feature>
<evidence type="ECO:0000256" key="6">
    <source>
        <dbReference type="ARBA" id="ARBA00022801"/>
    </source>
</evidence>
<proteinExistence type="predicted"/>
<reference evidence="11 12" key="1">
    <citation type="submission" date="2016-10" db="EMBL/GenBank/DDBJ databases">
        <authorList>
            <person name="de Groot N.N."/>
        </authorList>
    </citation>
    <scope>NUCLEOTIDE SEQUENCE [LARGE SCALE GENOMIC DNA]</scope>
    <source>
        <strain evidence="11 12">CGMCC 1.9157</strain>
    </source>
</reference>
<evidence type="ECO:0000256" key="1">
    <source>
        <dbReference type="ARBA" id="ARBA00001936"/>
    </source>
</evidence>
<evidence type="ECO:0000256" key="7">
    <source>
        <dbReference type="ARBA" id="ARBA00022842"/>
    </source>
</evidence>
<evidence type="ECO:0000256" key="9">
    <source>
        <dbReference type="SAM" id="Phobius"/>
    </source>
</evidence>
<name>A0A1I5B0B9_9HYPH</name>
<comment type="cofactor">
    <cofactor evidence="2">
        <name>Mg(2+)</name>
        <dbReference type="ChEBI" id="CHEBI:18420"/>
    </cofactor>
</comment>
<evidence type="ECO:0000256" key="3">
    <source>
        <dbReference type="ARBA" id="ARBA00022722"/>
    </source>
</evidence>
<evidence type="ECO:0000256" key="2">
    <source>
        <dbReference type="ARBA" id="ARBA00001946"/>
    </source>
</evidence>
<evidence type="ECO:0000313" key="12">
    <source>
        <dbReference type="Proteomes" id="UP000199236"/>
    </source>
</evidence>
<keyword evidence="3" id="KW-0540">Nuclease</keyword>
<dbReference type="GO" id="GO:0004527">
    <property type="term" value="F:exonuclease activity"/>
    <property type="evidence" value="ECO:0007669"/>
    <property type="project" value="UniProtKB-KW"/>
</dbReference>
<keyword evidence="4" id="KW-0479">Metal-binding</keyword>
<evidence type="ECO:0000259" key="10">
    <source>
        <dbReference type="Pfam" id="PF03372"/>
    </source>
</evidence>
<dbReference type="Pfam" id="PF03372">
    <property type="entry name" value="Exo_endo_phos"/>
    <property type="match status" value="1"/>
</dbReference>
<keyword evidence="7" id="KW-0460">Magnesium</keyword>
<dbReference type="InterPro" id="IPR005135">
    <property type="entry name" value="Endo/exonuclease/phosphatase"/>
</dbReference>
<accession>A0A1I5B0B9</accession>
<keyword evidence="12" id="KW-1185">Reference proteome</keyword>
<dbReference type="PANTHER" id="PTHR15822">
    <property type="entry name" value="TRAF AND TNF RECEPTOR-ASSOCIATED PROTEIN"/>
    <property type="match status" value="1"/>
</dbReference>
<keyword evidence="9" id="KW-0812">Transmembrane</keyword>
<dbReference type="SUPFAM" id="SSF56219">
    <property type="entry name" value="DNase I-like"/>
    <property type="match status" value="1"/>
</dbReference>
<keyword evidence="11" id="KW-0255">Endonuclease</keyword>
<dbReference type="STRING" id="655353.SAMN04488056_101667"/>